<dbReference type="PROSITE" id="PS00138">
    <property type="entry name" value="SUBTILASE_SER"/>
    <property type="match status" value="1"/>
</dbReference>
<evidence type="ECO:0000256" key="7">
    <source>
        <dbReference type="SAM" id="Phobius"/>
    </source>
</evidence>
<accession>A0A419F9M1</accession>
<proteinExistence type="inferred from homology"/>
<dbReference type="PROSITE" id="PS00136">
    <property type="entry name" value="SUBTILASE_ASP"/>
    <property type="match status" value="1"/>
</dbReference>
<evidence type="ECO:0000256" key="2">
    <source>
        <dbReference type="ARBA" id="ARBA00022670"/>
    </source>
</evidence>
<dbReference type="InterPro" id="IPR054399">
    <property type="entry name" value="Fervidolysin-like_N_prodom"/>
</dbReference>
<dbReference type="InterPro" id="IPR015500">
    <property type="entry name" value="Peptidase_S8_subtilisin-rel"/>
</dbReference>
<sequence>MKNRIGTVAAVSAFLCLLFFFVVMSGREKASEAATKPSINSIPLDVPLYKEGELLVQMNVRAGLSASVKAHSLVGAEVIRKIRSLDGGPDIELVKLPRGMSVPAALQKYRSNRDVFHAEPNAIRRATQTFPDDPLFGGFLWGLNNTGQTNGTIDADIDAPEAWDLTTGDPNVVVAVVDTGIFYDHPDLWGNMWRNIQEAEGVYDVDDDGNGFVDDIYEIDTVNNDSDPADDFGHGTHVAGTLGAVGNNSEGVVGVNWDVEIMALKFISGTTETGTVADEIDCLNYIALMVDRGVNVVAVNASYGGFFPGFTFEQAAINNLRERGVLFIGAAGNEAVDNDGLFNFPSSYDLPNIIAVAATNHNDQLATFSSFGRRTVHVGAPGVNIVSTLWPANPGDPLYGDFLIPWSGTSMAAPHVTGTVGLLYARFPLLDPLVDWDRVRNRILSSGDLDPFLVGRTMTGRRLNAFNSLTCSSSELLARIRPATSEYKTWIDAAGTTLFFTIVPGSNFVTAIFGENPPGNFFSLPLRLSALHINCDSPAGNVDITIGDNTVTLLDNGIAPDLVAGDGVYSGEWSPPFSEGSATARFPNVGTSVTPTNDAFTVVVRKTEDPLGFVVADAGRNRSVREGRFVELDGSISSGSLDVFTPLVFQWTQTEGTTVSLADATTPFPSFTAPGFVAPTPLGQAQPLQEDTNDLRFQLTVSDLEGNVATDSVRITITQDTSDGGGGGGGGGSSCFIATAAYGSGSSHDVMALRQFRDEYLLTNAPGRALVQVYYKHSPPAASFIASRPLLKTAVRIGLQPAVAFARVMLETTPTQKFLISGLLCLIAAGSVAVVRGRKRMHRTADTQ</sequence>
<protein>
    <submittedName>
        <fullName evidence="10">Uncharacterized protein</fullName>
    </submittedName>
</protein>
<keyword evidence="2 5" id="KW-0645">Protease</keyword>
<comment type="caution">
    <text evidence="10">The sequence shown here is derived from an EMBL/GenBank/DDBJ whole genome shotgun (WGS) entry which is preliminary data.</text>
</comment>
<dbReference type="GO" id="GO:0004252">
    <property type="term" value="F:serine-type endopeptidase activity"/>
    <property type="evidence" value="ECO:0007669"/>
    <property type="project" value="UniProtKB-UniRule"/>
</dbReference>
<feature type="transmembrane region" description="Helical" evidence="7">
    <location>
        <begin position="818"/>
        <end position="835"/>
    </location>
</feature>
<dbReference type="SUPFAM" id="SSF52743">
    <property type="entry name" value="Subtilisin-like"/>
    <property type="match status" value="1"/>
</dbReference>
<reference evidence="10 11" key="1">
    <citation type="journal article" date="2017" name="ISME J.">
        <title>Energy and carbon metabolisms in a deep terrestrial subsurface fluid microbial community.</title>
        <authorList>
            <person name="Momper L."/>
            <person name="Jungbluth S.P."/>
            <person name="Lee M.D."/>
            <person name="Amend J.P."/>
        </authorList>
    </citation>
    <scope>NUCLEOTIDE SEQUENCE [LARGE SCALE GENOMIC DNA]</scope>
    <source>
        <strain evidence="10">SURF_17</strain>
    </source>
</reference>
<dbReference type="Gene3D" id="2.60.40.10">
    <property type="entry name" value="Immunoglobulins"/>
    <property type="match status" value="1"/>
</dbReference>
<name>A0A419F9M1_9BACT</name>
<feature type="active site" description="Charge relay system" evidence="5">
    <location>
        <position position="178"/>
    </location>
</feature>
<keyword evidence="7" id="KW-0472">Membrane</keyword>
<dbReference type="Pfam" id="PF22352">
    <property type="entry name" value="K319L-like_PKD"/>
    <property type="match status" value="1"/>
</dbReference>
<evidence type="ECO:0000313" key="11">
    <source>
        <dbReference type="Proteomes" id="UP000285961"/>
    </source>
</evidence>
<gene>
    <name evidence="10" type="ORF">C4532_00415</name>
</gene>
<dbReference type="InterPro" id="IPR049886">
    <property type="entry name" value="CFI_box_CTERM_dom"/>
</dbReference>
<dbReference type="Pfam" id="PF00082">
    <property type="entry name" value="Peptidase_S8"/>
    <property type="match status" value="1"/>
</dbReference>
<dbReference type="Pfam" id="PF22148">
    <property type="entry name" value="Fervidolysin_NPro-like"/>
    <property type="match status" value="1"/>
</dbReference>
<dbReference type="PANTHER" id="PTHR43399:SF4">
    <property type="entry name" value="CELL WALL-ASSOCIATED PROTEASE"/>
    <property type="match status" value="1"/>
</dbReference>
<feature type="domain" description="Fervidolysin-like N-terminal prodomain" evidence="9">
    <location>
        <begin position="49"/>
        <end position="121"/>
    </location>
</feature>
<dbReference type="PROSITE" id="PS00137">
    <property type="entry name" value="SUBTILASE_HIS"/>
    <property type="match status" value="1"/>
</dbReference>
<evidence type="ECO:0000256" key="3">
    <source>
        <dbReference type="ARBA" id="ARBA00022801"/>
    </source>
</evidence>
<evidence type="ECO:0000313" key="10">
    <source>
        <dbReference type="EMBL" id="RJP75439.1"/>
    </source>
</evidence>
<comment type="similarity">
    <text evidence="1 5 6">Belongs to the peptidase S8 family.</text>
</comment>
<evidence type="ECO:0000256" key="6">
    <source>
        <dbReference type="RuleBase" id="RU003355"/>
    </source>
</evidence>
<dbReference type="PRINTS" id="PR00723">
    <property type="entry name" value="SUBTILISIN"/>
</dbReference>
<dbReference type="EMBL" id="QZKI01000003">
    <property type="protein sequence ID" value="RJP75439.1"/>
    <property type="molecule type" value="Genomic_DNA"/>
</dbReference>
<evidence type="ECO:0000259" key="9">
    <source>
        <dbReference type="Pfam" id="PF22148"/>
    </source>
</evidence>
<dbReference type="InterPro" id="IPR013783">
    <property type="entry name" value="Ig-like_fold"/>
</dbReference>
<keyword evidence="7" id="KW-0812">Transmembrane</keyword>
<dbReference type="GO" id="GO:0006508">
    <property type="term" value="P:proteolysis"/>
    <property type="evidence" value="ECO:0007669"/>
    <property type="project" value="UniProtKB-KW"/>
</dbReference>
<evidence type="ECO:0000256" key="4">
    <source>
        <dbReference type="ARBA" id="ARBA00022825"/>
    </source>
</evidence>
<feature type="active site" description="Charge relay system" evidence="5">
    <location>
        <position position="410"/>
    </location>
</feature>
<dbReference type="CDD" id="cd07473">
    <property type="entry name" value="Peptidases_S8_Subtilisin_like"/>
    <property type="match status" value="1"/>
</dbReference>
<evidence type="ECO:0000256" key="5">
    <source>
        <dbReference type="PROSITE-ProRule" id="PRU01240"/>
    </source>
</evidence>
<organism evidence="10 11">
    <name type="scientific">Candidatus Abyssobacteria bacterium SURF_17</name>
    <dbReference type="NCBI Taxonomy" id="2093361"/>
    <lineage>
        <taxon>Bacteria</taxon>
        <taxon>Pseudomonadati</taxon>
        <taxon>Candidatus Hydrogenedentota</taxon>
        <taxon>Candidatus Abyssobacteria</taxon>
    </lineage>
</organism>
<feature type="domain" description="Peptidase S8/S53" evidence="8">
    <location>
        <begin position="171"/>
        <end position="444"/>
    </location>
</feature>
<dbReference type="NCBIfam" id="NF041770">
    <property type="entry name" value="CFI_box_CTERM"/>
    <property type="match status" value="1"/>
</dbReference>
<dbReference type="NCBIfam" id="NF041940">
    <property type="entry name" value="choice_anch_X"/>
    <property type="match status" value="1"/>
</dbReference>
<dbReference type="PROSITE" id="PS51892">
    <property type="entry name" value="SUBTILASE"/>
    <property type="match status" value="1"/>
</dbReference>
<evidence type="ECO:0000259" key="8">
    <source>
        <dbReference type="Pfam" id="PF00082"/>
    </source>
</evidence>
<dbReference type="AlphaFoldDB" id="A0A419F9M1"/>
<keyword evidence="7" id="KW-1133">Transmembrane helix</keyword>
<dbReference type="Gene3D" id="3.40.50.200">
    <property type="entry name" value="Peptidase S8/S53 domain"/>
    <property type="match status" value="1"/>
</dbReference>
<dbReference type="PANTHER" id="PTHR43399">
    <property type="entry name" value="SUBTILISIN-RELATED"/>
    <property type="match status" value="1"/>
</dbReference>
<dbReference type="InterPro" id="IPR023828">
    <property type="entry name" value="Peptidase_S8_Ser-AS"/>
</dbReference>
<dbReference type="InterPro" id="IPR034204">
    <property type="entry name" value="PfSUB1-like_cat_dom"/>
</dbReference>
<feature type="active site" description="Charge relay system" evidence="5">
    <location>
        <position position="234"/>
    </location>
</feature>
<dbReference type="InterPro" id="IPR022398">
    <property type="entry name" value="Peptidase_S8_His-AS"/>
</dbReference>
<evidence type="ECO:0000256" key="1">
    <source>
        <dbReference type="ARBA" id="ARBA00011073"/>
    </source>
</evidence>
<keyword evidence="3 5" id="KW-0378">Hydrolase</keyword>
<keyword evidence="4 5" id="KW-0720">Serine protease</keyword>
<dbReference type="InterPro" id="IPR036852">
    <property type="entry name" value="Peptidase_S8/S53_dom_sf"/>
</dbReference>
<dbReference type="InterPro" id="IPR051048">
    <property type="entry name" value="Peptidase_S8/S53_subtilisin"/>
</dbReference>
<dbReference type="Proteomes" id="UP000285961">
    <property type="component" value="Unassembled WGS sequence"/>
</dbReference>
<dbReference type="InterPro" id="IPR023827">
    <property type="entry name" value="Peptidase_S8_Asp-AS"/>
</dbReference>
<dbReference type="InterPro" id="IPR000209">
    <property type="entry name" value="Peptidase_S8/S53_dom"/>
</dbReference>